<dbReference type="EMBL" id="UZAN01072456">
    <property type="protein sequence ID" value="VDP95225.1"/>
    <property type="molecule type" value="Genomic_DNA"/>
</dbReference>
<keyword evidence="2" id="KW-1185">Reference proteome</keyword>
<evidence type="ECO:0000313" key="2">
    <source>
        <dbReference type="Proteomes" id="UP000272942"/>
    </source>
</evidence>
<name>A0A183BF97_9TREM</name>
<proteinExistence type="predicted"/>
<dbReference type="AlphaFoldDB" id="A0A183BF97"/>
<accession>A0A183BF97</accession>
<dbReference type="WBParaSite" id="ECPE_0001792701-mRNA-1">
    <property type="protein sequence ID" value="ECPE_0001792701-mRNA-1"/>
    <property type="gene ID" value="ECPE_0001792701"/>
</dbReference>
<dbReference type="Proteomes" id="UP000272942">
    <property type="component" value="Unassembled WGS sequence"/>
</dbReference>
<protein>
    <submittedName>
        <fullName evidence="3">Inhibitor_I29 domain-containing protein</fullName>
    </submittedName>
</protein>
<reference evidence="1 2" key="2">
    <citation type="submission" date="2018-11" db="EMBL/GenBank/DDBJ databases">
        <authorList>
            <consortium name="Pathogen Informatics"/>
        </authorList>
    </citation>
    <scope>NUCLEOTIDE SEQUENCE [LARGE SCALE GENOMIC DNA]</scope>
    <source>
        <strain evidence="1 2">Egypt</strain>
    </source>
</reference>
<evidence type="ECO:0000313" key="1">
    <source>
        <dbReference type="EMBL" id="VDP95225.1"/>
    </source>
</evidence>
<reference evidence="3" key="1">
    <citation type="submission" date="2016-06" db="UniProtKB">
        <authorList>
            <consortium name="WormBaseParasite"/>
        </authorList>
    </citation>
    <scope>IDENTIFICATION</scope>
</reference>
<sequence>MVDVPADDSQLFERRMKDRYKNYEQFFADFRKYQFATCSSYYGYNSRKQLTPEQETQVYDIMQTFMQTRELRELASRKFGRHQAAMMFSPFACAGLEQINGPT</sequence>
<organism evidence="3">
    <name type="scientific">Echinostoma caproni</name>
    <dbReference type="NCBI Taxonomy" id="27848"/>
    <lineage>
        <taxon>Eukaryota</taxon>
        <taxon>Metazoa</taxon>
        <taxon>Spiralia</taxon>
        <taxon>Lophotrochozoa</taxon>
        <taxon>Platyhelminthes</taxon>
        <taxon>Trematoda</taxon>
        <taxon>Digenea</taxon>
        <taxon>Plagiorchiida</taxon>
        <taxon>Echinostomata</taxon>
        <taxon>Echinostomatoidea</taxon>
        <taxon>Echinostomatidae</taxon>
        <taxon>Echinostoma</taxon>
    </lineage>
</organism>
<evidence type="ECO:0000313" key="3">
    <source>
        <dbReference type="WBParaSite" id="ECPE_0001792701-mRNA-1"/>
    </source>
</evidence>
<gene>
    <name evidence="1" type="ORF">ECPE_LOCUS17882</name>
</gene>